<dbReference type="EMBL" id="JYDL01001845">
    <property type="protein sequence ID" value="KRX11591.1"/>
    <property type="molecule type" value="Genomic_DNA"/>
</dbReference>
<accession>A0A0V0RAR0</accession>
<sequence length="53" mass="6109">MIWVAVVATQQPYFCQSSQILIFEFGYSCQKAWCDKTQIVSSLHTKTYSESLL</sequence>
<evidence type="ECO:0000313" key="1">
    <source>
        <dbReference type="EMBL" id="KRX11591.1"/>
    </source>
</evidence>
<reference evidence="1 2" key="1">
    <citation type="submission" date="2015-01" db="EMBL/GenBank/DDBJ databases">
        <title>Evolution of Trichinella species and genotypes.</title>
        <authorList>
            <person name="Korhonen P.K."/>
            <person name="Edoardo P."/>
            <person name="Giuseppe L.R."/>
            <person name="Gasser R.B."/>
        </authorList>
    </citation>
    <scope>NUCLEOTIDE SEQUENCE [LARGE SCALE GENOMIC DNA]</scope>
    <source>
        <strain evidence="1">ISS37</strain>
    </source>
</reference>
<organism evidence="1 2">
    <name type="scientific">Trichinella nelsoni</name>
    <dbReference type="NCBI Taxonomy" id="6336"/>
    <lineage>
        <taxon>Eukaryota</taxon>
        <taxon>Metazoa</taxon>
        <taxon>Ecdysozoa</taxon>
        <taxon>Nematoda</taxon>
        <taxon>Enoplea</taxon>
        <taxon>Dorylaimia</taxon>
        <taxon>Trichinellida</taxon>
        <taxon>Trichinellidae</taxon>
        <taxon>Trichinella</taxon>
    </lineage>
</organism>
<keyword evidence="2" id="KW-1185">Reference proteome</keyword>
<gene>
    <name evidence="1" type="ORF">T07_14262</name>
</gene>
<comment type="caution">
    <text evidence="1">The sequence shown here is derived from an EMBL/GenBank/DDBJ whole genome shotgun (WGS) entry which is preliminary data.</text>
</comment>
<proteinExistence type="predicted"/>
<protein>
    <submittedName>
        <fullName evidence="1">Uncharacterized protein</fullName>
    </submittedName>
</protein>
<name>A0A0V0RAR0_9BILA</name>
<evidence type="ECO:0000313" key="2">
    <source>
        <dbReference type="Proteomes" id="UP000054630"/>
    </source>
</evidence>
<dbReference type="Proteomes" id="UP000054630">
    <property type="component" value="Unassembled WGS sequence"/>
</dbReference>
<dbReference type="AlphaFoldDB" id="A0A0V0RAR0"/>